<dbReference type="Pfam" id="PF05843">
    <property type="entry name" value="Suf"/>
    <property type="match status" value="1"/>
</dbReference>
<feature type="compositionally biased region" description="Basic and acidic residues" evidence="4">
    <location>
        <begin position="468"/>
        <end position="501"/>
    </location>
</feature>
<feature type="compositionally biased region" description="Basic and acidic residues" evidence="4">
    <location>
        <begin position="750"/>
        <end position="760"/>
    </location>
</feature>
<dbReference type="SMART" id="SM00386">
    <property type="entry name" value="HAT"/>
    <property type="match status" value="7"/>
</dbReference>
<feature type="non-terminal residue" evidence="6">
    <location>
        <position position="1"/>
    </location>
</feature>
<evidence type="ECO:0000259" key="5">
    <source>
        <dbReference type="Pfam" id="PF05843"/>
    </source>
</evidence>
<dbReference type="GO" id="GO:0003729">
    <property type="term" value="F:mRNA binding"/>
    <property type="evidence" value="ECO:0007669"/>
    <property type="project" value="TreeGrafter"/>
</dbReference>
<reference evidence="6" key="1">
    <citation type="submission" date="2020-05" db="EMBL/GenBank/DDBJ databases">
        <title>Phylogenomic resolution of chytrid fungi.</title>
        <authorList>
            <person name="Stajich J.E."/>
            <person name="Amses K."/>
            <person name="Simmons R."/>
            <person name="Seto K."/>
            <person name="Myers J."/>
            <person name="Bonds A."/>
            <person name="Quandt C.A."/>
            <person name="Barry K."/>
            <person name="Liu P."/>
            <person name="Grigoriev I."/>
            <person name="Longcore J.E."/>
            <person name="James T.Y."/>
        </authorList>
    </citation>
    <scope>NUCLEOTIDE SEQUENCE</scope>
    <source>
        <strain evidence="6">JEL0318</strain>
    </source>
</reference>
<feature type="compositionally biased region" description="Basic and acidic residues" evidence="4">
    <location>
        <begin position="731"/>
        <end position="740"/>
    </location>
</feature>
<dbReference type="InterPro" id="IPR011990">
    <property type="entry name" value="TPR-like_helical_dom_sf"/>
</dbReference>
<evidence type="ECO:0000313" key="7">
    <source>
        <dbReference type="Proteomes" id="UP001212841"/>
    </source>
</evidence>
<dbReference type="GO" id="GO:0031124">
    <property type="term" value="P:mRNA 3'-end processing"/>
    <property type="evidence" value="ECO:0007669"/>
    <property type="project" value="InterPro"/>
</dbReference>
<evidence type="ECO:0000256" key="3">
    <source>
        <dbReference type="ARBA" id="ARBA00023242"/>
    </source>
</evidence>
<feature type="region of interest" description="Disordered" evidence="4">
    <location>
        <begin position="692"/>
        <end position="796"/>
    </location>
</feature>
<accession>A0AAD5S862</accession>
<comment type="caution">
    <text evidence="6">The sequence shown here is derived from an EMBL/GenBank/DDBJ whole genome shotgun (WGS) entry which is preliminary data.</text>
</comment>
<name>A0AAD5S862_9FUNG</name>
<feature type="region of interest" description="Disordered" evidence="4">
    <location>
        <begin position="1"/>
        <end position="123"/>
    </location>
</feature>
<sequence>MIEAVTPEQDPTQPEDIDPALQNVPQLALPPTHNANGPTIKIETKPDIHMEEPPDADSTYSPRQNGQQDDSQMDTNVKGEQSSAPQTPQFDEPPQHRFAGLRAPSPSPSAASGSNIARTGPMNLAKMDRIDRLRIKTQRNPWDADSWTALLGESQLRGDPNLVRSVFEGLVTQFPTAARFWISYAEFEQKQRDFERMEAIFRRCLLSVHSVDLWRFYLNYIRRTHSGPNVGADKKQEARQVIKTTFEYVLQHIGNDKDSGYIWGDYIFFIKSGEAKKFLSEKSAGYMTARTAYRELKNLMKPIDEMQKTWAAKPSTWSETELRMLSAWKAYIAWEKTNPLALEDKNTLTARVVYAYKSALLMMRFYPEIWHDAAKYLHEVGKVDEAATLLASGVKTMPTSLLLNFTLIELDESRKKDFSILQKHFDTLIEAYEARIDGINQKYDSERETFLTSLRSEDDSTNPSSSALKDEQRNGADWDGERREREREKGKEREKEVQERVEERRRQEVKVVREGLSLVWVVFMRVARRAQNIKVARQVFSRARKSPHCTYHVYVASAMMELYCNKNASLAGRIFEVGLKAFNLAEDEQAPKFVCQYLDFLIGLNDDNNTRALFERALSALPPERAREVWAKFLDYENQYGELGNVIKIERRRGEAYPEGETPQMHLKNIADRWKYLDIDCIGEEELGIGAITSTPPTIDTTSTSQQPLSARTANRRQDEDRDTPIPPRFTGDKYRRPDLGKWVAYKPEGVAKKEEDGKDVGGGVGQPPGGGGQQPQQPGGGQMQQQPQHQQQQGPMIPEPVARFLGLLPAAGVYNGPIIPVSEIMDLLTKMPIPLPPVQVPMVPVPGYVAVGVGEGSGSSMKLGGPGGGQ</sequence>
<evidence type="ECO:0000256" key="2">
    <source>
        <dbReference type="ARBA" id="ARBA00022737"/>
    </source>
</evidence>
<dbReference type="EMBL" id="JADGJD010000930">
    <property type="protein sequence ID" value="KAJ3047615.1"/>
    <property type="molecule type" value="Genomic_DNA"/>
</dbReference>
<dbReference type="Pfam" id="PF23240">
    <property type="entry name" value="HAT_PRP39_N"/>
    <property type="match status" value="1"/>
</dbReference>
<dbReference type="InterPro" id="IPR045243">
    <property type="entry name" value="Rna14-like"/>
</dbReference>
<dbReference type="PANTHER" id="PTHR19980">
    <property type="entry name" value="RNA CLEAVAGE STIMULATION FACTOR"/>
    <property type="match status" value="1"/>
</dbReference>
<dbReference type="GO" id="GO:0005634">
    <property type="term" value="C:nucleus"/>
    <property type="evidence" value="ECO:0007669"/>
    <property type="project" value="UniProtKB-SubCell"/>
</dbReference>
<keyword evidence="3" id="KW-0539">Nucleus</keyword>
<feature type="compositionally biased region" description="Low complexity" evidence="4">
    <location>
        <begin position="692"/>
        <end position="708"/>
    </location>
</feature>
<protein>
    <submittedName>
        <fullName evidence="6">mRNA 3'-end-processing protein rna14</fullName>
    </submittedName>
</protein>
<feature type="compositionally biased region" description="Gly residues" evidence="4">
    <location>
        <begin position="761"/>
        <end position="783"/>
    </location>
</feature>
<dbReference type="Proteomes" id="UP001212841">
    <property type="component" value="Unassembled WGS sequence"/>
</dbReference>
<gene>
    <name evidence="6" type="primary">RNA14</name>
    <name evidence="6" type="ORF">HK097_011385</name>
</gene>
<dbReference type="PANTHER" id="PTHR19980:SF0">
    <property type="entry name" value="CLEAVAGE STIMULATION FACTOR SUBUNIT 3"/>
    <property type="match status" value="1"/>
</dbReference>
<dbReference type="InterPro" id="IPR003107">
    <property type="entry name" value="HAT"/>
</dbReference>
<proteinExistence type="predicted"/>
<feature type="domain" description="Suppressor of forked" evidence="5">
    <location>
        <begin position="275"/>
        <end position="687"/>
    </location>
</feature>
<feature type="compositionally biased region" description="Basic and acidic residues" evidence="4">
    <location>
        <begin position="42"/>
        <end position="52"/>
    </location>
</feature>
<dbReference type="Gene3D" id="1.25.40.1040">
    <property type="match status" value="3"/>
</dbReference>
<comment type="subcellular location">
    <subcellularLocation>
        <location evidence="1">Nucleus</location>
    </subcellularLocation>
</comment>
<dbReference type="InterPro" id="IPR008847">
    <property type="entry name" value="Suf"/>
</dbReference>
<evidence type="ECO:0000313" key="6">
    <source>
        <dbReference type="EMBL" id="KAJ3047615.1"/>
    </source>
</evidence>
<evidence type="ECO:0000256" key="4">
    <source>
        <dbReference type="SAM" id="MobiDB-lite"/>
    </source>
</evidence>
<feature type="compositionally biased region" description="Polar residues" evidence="4">
    <location>
        <begin position="58"/>
        <end position="89"/>
    </location>
</feature>
<dbReference type="SUPFAM" id="SSF48452">
    <property type="entry name" value="TPR-like"/>
    <property type="match status" value="2"/>
</dbReference>
<feature type="region of interest" description="Disordered" evidence="4">
    <location>
        <begin position="453"/>
        <end position="501"/>
    </location>
</feature>
<organism evidence="6 7">
    <name type="scientific">Rhizophlyctis rosea</name>
    <dbReference type="NCBI Taxonomy" id="64517"/>
    <lineage>
        <taxon>Eukaryota</taxon>
        <taxon>Fungi</taxon>
        <taxon>Fungi incertae sedis</taxon>
        <taxon>Chytridiomycota</taxon>
        <taxon>Chytridiomycota incertae sedis</taxon>
        <taxon>Chytridiomycetes</taxon>
        <taxon>Rhizophlyctidales</taxon>
        <taxon>Rhizophlyctidaceae</taxon>
        <taxon>Rhizophlyctis</taxon>
    </lineage>
</organism>
<evidence type="ECO:0000256" key="1">
    <source>
        <dbReference type="ARBA" id="ARBA00004123"/>
    </source>
</evidence>
<keyword evidence="2" id="KW-0677">Repeat</keyword>
<feature type="compositionally biased region" description="Low complexity" evidence="4">
    <location>
        <begin position="784"/>
        <end position="796"/>
    </location>
</feature>
<keyword evidence="7" id="KW-1185">Reference proteome</keyword>
<dbReference type="AlphaFoldDB" id="A0AAD5S862"/>